<dbReference type="AlphaFoldDB" id="V4IWT8"/>
<keyword evidence="3 5" id="KW-1133">Transmembrane helix</keyword>
<feature type="transmembrane region" description="Helical" evidence="5">
    <location>
        <begin position="265"/>
        <end position="286"/>
    </location>
</feature>
<reference evidence="7 8" key="1">
    <citation type="journal article" date="2013" name="Genome Announc.">
        <title>Draft Genome Sequence of 'Candidatus Halobonum tyrrellensis' Strain G22, Isolated from the Hypersaline Waters of Lake Tyrrell, Australia.</title>
        <authorList>
            <person name="Ugalde J.A."/>
            <person name="Narasingarao P."/>
            <person name="Kuo S."/>
            <person name="Podell S."/>
            <person name="Allen E.E."/>
        </authorList>
    </citation>
    <scope>NUCLEOTIDE SEQUENCE [LARGE SCALE GENOMIC DNA]</scope>
    <source>
        <strain evidence="7 8">G22</strain>
    </source>
</reference>
<feature type="transmembrane region" description="Helical" evidence="5">
    <location>
        <begin position="94"/>
        <end position="114"/>
    </location>
</feature>
<comment type="caution">
    <text evidence="7">The sequence shown here is derived from an EMBL/GenBank/DDBJ whole genome shotgun (WGS) entry which is preliminary data.</text>
</comment>
<dbReference type="PANTHER" id="PTHR23518">
    <property type="entry name" value="C-METHYLTRANSFERASE"/>
    <property type="match status" value="1"/>
</dbReference>
<dbReference type="STRING" id="1324957.K933_13102"/>
<dbReference type="PROSITE" id="PS50850">
    <property type="entry name" value="MFS"/>
    <property type="match status" value="1"/>
</dbReference>
<dbReference type="eggNOG" id="arCOG00130">
    <property type="taxonomic scope" value="Archaea"/>
</dbReference>
<dbReference type="CDD" id="cd17325">
    <property type="entry name" value="MFS_MdtG_SLC18_like"/>
    <property type="match status" value="1"/>
</dbReference>
<dbReference type="SUPFAM" id="SSF103473">
    <property type="entry name" value="MFS general substrate transporter"/>
    <property type="match status" value="2"/>
</dbReference>
<accession>V4IWT8</accession>
<dbReference type="Pfam" id="PF07690">
    <property type="entry name" value="MFS_1"/>
    <property type="match status" value="1"/>
</dbReference>
<evidence type="ECO:0000256" key="3">
    <source>
        <dbReference type="ARBA" id="ARBA00022989"/>
    </source>
</evidence>
<sequence length="433" mass="43962">MGILDTDRRVLALGFARMADSIGNSFLIVVLPLFVGSQQVPLDALIGSYALAGVTLDVTKPLLIGFALSLFGFLNSFTQPLTGRLSDRTGRRRAFVLGGLVLLGAASGALLFATNYLTVVVLRMVQGVGAACTIPATVALVNEVAAGDERGGNFGVFNTFRLIGFGLGPIVAGVVVETYSFDAAFAVAVAGAAVSFALVAAFVSDPERTDASAGDDLSVAVFDPEGRHLLDPVFTLGVATVCMAVGISLFATLQESINARLGQNPLLFGLEFGAVTLANVLFQIPVGRGSDRYGRKPFLVAGAVLLVPSTLAQGFVSAELVGAGLAAPAAMVLARFVQGVGVAMVFAPSLALAGDLAKEGGSGTTLSVLTMAFGLGVAVGPLASGYLVGGTFGFATPFVVGAALAVVTLVLVVTQVDETVDVEETSVVPGLGD</sequence>
<dbReference type="PATRIC" id="fig|1324957.4.peg.2657"/>
<feature type="transmembrane region" description="Helical" evidence="5">
    <location>
        <begin position="154"/>
        <end position="175"/>
    </location>
</feature>
<feature type="transmembrane region" description="Helical" evidence="5">
    <location>
        <begin position="394"/>
        <end position="413"/>
    </location>
</feature>
<dbReference type="OrthoDB" id="117970at2157"/>
<dbReference type="PANTHER" id="PTHR23518:SF2">
    <property type="entry name" value="MAJOR FACILITATOR SUPERFAMILY TRANSPORTER"/>
    <property type="match status" value="1"/>
</dbReference>
<protein>
    <submittedName>
        <fullName evidence="7">Major facilitator superfamily transporter quinolone resistance protein</fullName>
    </submittedName>
</protein>
<dbReference type="GO" id="GO:0022857">
    <property type="term" value="F:transmembrane transporter activity"/>
    <property type="evidence" value="ECO:0007669"/>
    <property type="project" value="InterPro"/>
</dbReference>
<evidence type="ECO:0000256" key="5">
    <source>
        <dbReference type="SAM" id="Phobius"/>
    </source>
</evidence>
<feature type="transmembrane region" description="Helical" evidence="5">
    <location>
        <begin position="233"/>
        <end position="253"/>
    </location>
</feature>
<feature type="transmembrane region" description="Helical" evidence="5">
    <location>
        <begin position="181"/>
        <end position="203"/>
    </location>
</feature>
<evidence type="ECO:0000259" key="6">
    <source>
        <dbReference type="PROSITE" id="PS50850"/>
    </source>
</evidence>
<dbReference type="RefSeq" id="WP_023395195.1">
    <property type="nucleotide sequence ID" value="NZ_ASGZ01000053.1"/>
</dbReference>
<feature type="transmembrane region" description="Helical" evidence="5">
    <location>
        <begin position="336"/>
        <end position="354"/>
    </location>
</feature>
<dbReference type="InterPro" id="IPR011701">
    <property type="entry name" value="MFS"/>
</dbReference>
<dbReference type="Proteomes" id="UP000017840">
    <property type="component" value="Unassembled WGS sequence"/>
</dbReference>
<evidence type="ECO:0000313" key="8">
    <source>
        <dbReference type="Proteomes" id="UP000017840"/>
    </source>
</evidence>
<gene>
    <name evidence="7" type="ORF">K933_13102</name>
</gene>
<feature type="transmembrane region" description="Helical" evidence="5">
    <location>
        <begin position="120"/>
        <end position="142"/>
    </location>
</feature>
<keyword evidence="8" id="KW-1185">Reference proteome</keyword>
<dbReference type="InterPro" id="IPR036259">
    <property type="entry name" value="MFS_trans_sf"/>
</dbReference>
<dbReference type="Gene3D" id="1.20.1250.20">
    <property type="entry name" value="MFS general substrate transporter like domains"/>
    <property type="match status" value="2"/>
</dbReference>
<keyword evidence="4 5" id="KW-0472">Membrane</keyword>
<organism evidence="7 8">
    <name type="scientific">Candidatus Halobonum tyrrellensis G22</name>
    <dbReference type="NCBI Taxonomy" id="1324957"/>
    <lineage>
        <taxon>Archaea</taxon>
        <taxon>Methanobacteriati</taxon>
        <taxon>Methanobacteriota</taxon>
        <taxon>Stenosarchaea group</taxon>
        <taxon>Halobacteria</taxon>
        <taxon>Halobacteriales</taxon>
        <taxon>Haloferacaceae</taxon>
        <taxon>Candidatus Halobonum</taxon>
    </lineage>
</organism>
<feature type="transmembrane region" description="Helical" evidence="5">
    <location>
        <begin position="298"/>
        <end position="316"/>
    </location>
</feature>
<dbReference type="PROSITE" id="PS00216">
    <property type="entry name" value="SUGAR_TRANSPORT_1"/>
    <property type="match status" value="1"/>
</dbReference>
<evidence type="ECO:0000256" key="4">
    <source>
        <dbReference type="ARBA" id="ARBA00023136"/>
    </source>
</evidence>
<dbReference type="InterPro" id="IPR020846">
    <property type="entry name" value="MFS_dom"/>
</dbReference>
<evidence type="ECO:0000313" key="7">
    <source>
        <dbReference type="EMBL" id="ESP87657.1"/>
    </source>
</evidence>
<name>V4IWT8_9EURY</name>
<evidence type="ECO:0000256" key="2">
    <source>
        <dbReference type="ARBA" id="ARBA00022692"/>
    </source>
</evidence>
<feature type="transmembrane region" description="Helical" evidence="5">
    <location>
        <begin position="21"/>
        <end position="42"/>
    </location>
</feature>
<dbReference type="EMBL" id="ASGZ01000053">
    <property type="protein sequence ID" value="ESP87657.1"/>
    <property type="molecule type" value="Genomic_DNA"/>
</dbReference>
<evidence type="ECO:0000256" key="1">
    <source>
        <dbReference type="ARBA" id="ARBA00004141"/>
    </source>
</evidence>
<comment type="subcellular location">
    <subcellularLocation>
        <location evidence="1">Membrane</location>
        <topology evidence="1">Multi-pass membrane protein</topology>
    </subcellularLocation>
</comment>
<keyword evidence="2 5" id="KW-0812">Transmembrane</keyword>
<feature type="transmembrane region" description="Helical" evidence="5">
    <location>
        <begin position="366"/>
        <end position="388"/>
    </location>
</feature>
<dbReference type="InterPro" id="IPR005829">
    <property type="entry name" value="Sugar_transporter_CS"/>
</dbReference>
<feature type="domain" description="Major facilitator superfamily (MFS) profile" evidence="6">
    <location>
        <begin position="9"/>
        <end position="420"/>
    </location>
</feature>
<proteinExistence type="predicted"/>
<dbReference type="GO" id="GO:0016020">
    <property type="term" value="C:membrane"/>
    <property type="evidence" value="ECO:0007669"/>
    <property type="project" value="UniProtKB-SubCell"/>
</dbReference>